<dbReference type="Gene3D" id="3.90.550.10">
    <property type="entry name" value="Spore Coat Polysaccharide Biosynthesis Protein SpsA, Chain A"/>
    <property type="match status" value="1"/>
</dbReference>
<dbReference type="InterPro" id="IPR029044">
    <property type="entry name" value="Nucleotide-diphossugar_trans"/>
</dbReference>
<dbReference type="Pfam" id="PF00483">
    <property type="entry name" value="NTP_transferase"/>
    <property type="match status" value="1"/>
</dbReference>
<dbReference type="PANTHER" id="PTHR22572">
    <property type="entry name" value="SUGAR-1-PHOSPHATE GUANYL TRANSFERASE"/>
    <property type="match status" value="1"/>
</dbReference>
<accession>A0A399SY06</accession>
<dbReference type="CDD" id="cd06422">
    <property type="entry name" value="NTP_transferase_like_1"/>
    <property type="match status" value="1"/>
</dbReference>
<dbReference type="InterPro" id="IPR005835">
    <property type="entry name" value="NTP_transferase_dom"/>
</dbReference>
<organism evidence="2 3">
    <name type="scientific">Maribellus luteus</name>
    <dbReference type="NCBI Taxonomy" id="2305463"/>
    <lineage>
        <taxon>Bacteria</taxon>
        <taxon>Pseudomonadati</taxon>
        <taxon>Bacteroidota</taxon>
        <taxon>Bacteroidia</taxon>
        <taxon>Marinilabiliales</taxon>
        <taxon>Prolixibacteraceae</taxon>
        <taxon>Maribellus</taxon>
    </lineage>
</organism>
<dbReference type="RefSeq" id="WP_119439070.1">
    <property type="nucleotide sequence ID" value="NZ_QWGR01000010.1"/>
</dbReference>
<dbReference type="InterPro" id="IPR050486">
    <property type="entry name" value="Mannose-1P_guanyltransferase"/>
</dbReference>
<dbReference type="OrthoDB" id="9813880at2"/>
<protein>
    <submittedName>
        <fullName evidence="2">Nucleotidyltransferase family protein</fullName>
    </submittedName>
</protein>
<evidence type="ECO:0000259" key="1">
    <source>
        <dbReference type="Pfam" id="PF00483"/>
    </source>
</evidence>
<name>A0A399SY06_9BACT</name>
<sequence length="241" mass="26649">MEAMIFAAGLGTRLLGETADTPKALVDVGGKPLLQRAIEKLSAAGVSKIVVNVHHFARQVIDFIERQKWEVPVLISDESDQLLETGGGLKKAGPLFSGKVPILIYNVDIISSLGLQQLESVHLASDNLATLVVSERKSQRYFKFDADMQLAGWINKRSGETKISRPEVFDQAKELAFSGIHIVQPEILNYMPPQDRFSIIEVYLELAKTQKIKGFLDTSELWMDVGKPDDLAAARKLFSGQ</sequence>
<evidence type="ECO:0000313" key="3">
    <source>
        <dbReference type="Proteomes" id="UP000265926"/>
    </source>
</evidence>
<keyword evidence="3" id="KW-1185">Reference proteome</keyword>
<comment type="caution">
    <text evidence="2">The sequence shown here is derived from an EMBL/GenBank/DDBJ whole genome shotgun (WGS) entry which is preliminary data.</text>
</comment>
<keyword evidence="2" id="KW-0808">Transferase</keyword>
<evidence type="ECO:0000313" key="2">
    <source>
        <dbReference type="EMBL" id="RIJ47031.1"/>
    </source>
</evidence>
<dbReference type="Proteomes" id="UP000265926">
    <property type="component" value="Unassembled WGS sequence"/>
</dbReference>
<feature type="domain" description="Nucleotidyl transferase" evidence="1">
    <location>
        <begin position="3"/>
        <end position="235"/>
    </location>
</feature>
<dbReference type="SUPFAM" id="SSF53448">
    <property type="entry name" value="Nucleotide-diphospho-sugar transferases"/>
    <property type="match status" value="1"/>
</dbReference>
<gene>
    <name evidence="2" type="ORF">D1614_16485</name>
</gene>
<reference evidence="2 3" key="1">
    <citation type="submission" date="2018-08" db="EMBL/GenBank/DDBJ databases">
        <title>Pallidiluteibacterium maritimus gen. nov., sp. nov., isolated from coastal sediment.</title>
        <authorList>
            <person name="Zhou L.Y."/>
        </authorList>
    </citation>
    <scope>NUCLEOTIDE SEQUENCE [LARGE SCALE GENOMIC DNA]</scope>
    <source>
        <strain evidence="2 3">XSD2</strain>
    </source>
</reference>
<proteinExistence type="predicted"/>
<dbReference type="AlphaFoldDB" id="A0A399SY06"/>
<dbReference type="GO" id="GO:0016740">
    <property type="term" value="F:transferase activity"/>
    <property type="evidence" value="ECO:0007669"/>
    <property type="project" value="UniProtKB-KW"/>
</dbReference>
<dbReference type="EMBL" id="QWGR01000010">
    <property type="protein sequence ID" value="RIJ47031.1"/>
    <property type="molecule type" value="Genomic_DNA"/>
</dbReference>